<evidence type="ECO:0000313" key="2">
    <source>
        <dbReference type="EMBL" id="MDJ1135519.1"/>
    </source>
</evidence>
<keyword evidence="3" id="KW-1185">Reference proteome</keyword>
<dbReference type="InterPro" id="IPR000182">
    <property type="entry name" value="GNAT_dom"/>
</dbReference>
<organism evidence="2 3">
    <name type="scientific">Streptomyces iconiensis</name>
    <dbReference type="NCBI Taxonomy" id="1384038"/>
    <lineage>
        <taxon>Bacteria</taxon>
        <taxon>Bacillati</taxon>
        <taxon>Actinomycetota</taxon>
        <taxon>Actinomycetes</taxon>
        <taxon>Kitasatosporales</taxon>
        <taxon>Streptomycetaceae</taxon>
        <taxon>Streptomyces</taxon>
    </lineage>
</organism>
<dbReference type="Proteomes" id="UP001214441">
    <property type="component" value="Unassembled WGS sequence"/>
</dbReference>
<reference evidence="2 3" key="1">
    <citation type="submission" date="2023-05" db="EMBL/GenBank/DDBJ databases">
        <title>Streptantibioticus silvisoli sp. nov., acidotolerant actinomycetes 1 from pine litter.</title>
        <authorList>
            <person name="Swiecimska M."/>
            <person name="Golinska P."/>
            <person name="Sangal V."/>
            <person name="Wachnowicz B."/>
            <person name="Goodfellow M."/>
        </authorList>
    </citation>
    <scope>NUCLEOTIDE SEQUENCE [LARGE SCALE GENOMIC DNA]</scope>
    <source>
        <strain evidence="2 3">DSM 42109</strain>
    </source>
</reference>
<gene>
    <name evidence="2" type="ORF">NMN56_026900</name>
</gene>
<dbReference type="SUPFAM" id="SSF55729">
    <property type="entry name" value="Acyl-CoA N-acyltransferases (Nat)"/>
    <property type="match status" value="1"/>
</dbReference>
<feature type="domain" description="N-acetyltransferase" evidence="1">
    <location>
        <begin position="5"/>
        <end position="197"/>
    </location>
</feature>
<protein>
    <submittedName>
        <fullName evidence="2">GNAT family N-acetyltransferase</fullName>
    </submittedName>
</protein>
<dbReference type="InterPro" id="IPR052523">
    <property type="entry name" value="Trichothecene_AcTrans"/>
</dbReference>
<dbReference type="RefSeq" id="WP_274040722.1">
    <property type="nucleotide sequence ID" value="NZ_JANCPR020000030.1"/>
</dbReference>
<accession>A0ABT7A364</accession>
<name>A0ABT7A364_9ACTN</name>
<sequence length="202" mass="22106">MGPVTGIRAVRTGDLGAVRTLLHTAFRADPVSCWIFPEEERREARHPYLFGAFLSGAFLHGTAEMTQDGLGVALWFAVRDGEQVGAEELTEGLKEVDPGNERLGVMGRATAECHPHEDHAYLQGLAVAPEEQDRGIGSALLRHGLSRCDEEGLPAYLEASSERSRALYARYGFEDLGKPVELPEAGPTMWPMWRPAHASGRL</sequence>
<dbReference type="Pfam" id="PF00583">
    <property type="entry name" value="Acetyltransf_1"/>
    <property type="match status" value="1"/>
</dbReference>
<dbReference type="InterPro" id="IPR016181">
    <property type="entry name" value="Acyl_CoA_acyltransferase"/>
</dbReference>
<dbReference type="PROSITE" id="PS51186">
    <property type="entry name" value="GNAT"/>
    <property type="match status" value="1"/>
</dbReference>
<dbReference type="Gene3D" id="3.40.630.30">
    <property type="match status" value="1"/>
</dbReference>
<evidence type="ECO:0000259" key="1">
    <source>
        <dbReference type="PROSITE" id="PS51186"/>
    </source>
</evidence>
<evidence type="ECO:0000313" key="3">
    <source>
        <dbReference type="Proteomes" id="UP001214441"/>
    </source>
</evidence>
<dbReference type="CDD" id="cd04301">
    <property type="entry name" value="NAT_SF"/>
    <property type="match status" value="1"/>
</dbReference>
<dbReference type="EMBL" id="JANCPR020000030">
    <property type="protein sequence ID" value="MDJ1135519.1"/>
    <property type="molecule type" value="Genomic_DNA"/>
</dbReference>
<comment type="caution">
    <text evidence="2">The sequence shown here is derived from an EMBL/GenBank/DDBJ whole genome shotgun (WGS) entry which is preliminary data.</text>
</comment>
<dbReference type="PANTHER" id="PTHR42791:SF1">
    <property type="entry name" value="N-ACETYLTRANSFERASE DOMAIN-CONTAINING PROTEIN"/>
    <property type="match status" value="1"/>
</dbReference>
<dbReference type="PANTHER" id="PTHR42791">
    <property type="entry name" value="GNAT FAMILY ACETYLTRANSFERASE"/>
    <property type="match status" value="1"/>
</dbReference>
<proteinExistence type="predicted"/>